<dbReference type="Proteomes" id="UP000199679">
    <property type="component" value="Chromosome I"/>
</dbReference>
<dbReference type="Gene3D" id="3.20.20.220">
    <property type="match status" value="1"/>
</dbReference>
<keyword evidence="5 12" id="KW-0285">Flavoprotein</keyword>
<dbReference type="AlphaFoldDB" id="A0A1H2C9J0"/>
<comment type="pathway">
    <text evidence="10">Amino-acid biosynthesis; L-methionine biosynthesis via de novo pathway.</text>
</comment>
<dbReference type="EMBL" id="LT629740">
    <property type="protein sequence ID" value="SDT67061.1"/>
    <property type="molecule type" value="Genomic_DNA"/>
</dbReference>
<dbReference type="GO" id="GO:0005829">
    <property type="term" value="C:cytosol"/>
    <property type="evidence" value="ECO:0007669"/>
    <property type="project" value="InterPro"/>
</dbReference>
<keyword evidence="7 12" id="KW-0560">Oxidoreductase</keyword>
<gene>
    <name evidence="13" type="ORF">SAMN05216490_4756</name>
</gene>
<comment type="cofactor">
    <cofactor evidence="1 12">
        <name>FAD</name>
        <dbReference type="ChEBI" id="CHEBI:57692"/>
    </cofactor>
</comment>
<name>A0A1H2C9J0_MUCMA</name>
<dbReference type="RefSeq" id="WP_091379194.1">
    <property type="nucleotide sequence ID" value="NZ_LT629740.1"/>
</dbReference>
<dbReference type="OrthoDB" id="9812555at2"/>
<keyword evidence="9" id="KW-0486">Methionine biosynthesis</keyword>
<evidence type="ECO:0000256" key="5">
    <source>
        <dbReference type="ARBA" id="ARBA00022630"/>
    </source>
</evidence>
<evidence type="ECO:0000313" key="13">
    <source>
        <dbReference type="EMBL" id="SDT67061.1"/>
    </source>
</evidence>
<comment type="similarity">
    <text evidence="3 12">Belongs to the methylenetetrahydrofolate reductase family.</text>
</comment>
<organism evidence="13 14">
    <name type="scientific">Mucilaginibacter mallensis</name>
    <dbReference type="NCBI Taxonomy" id="652787"/>
    <lineage>
        <taxon>Bacteria</taxon>
        <taxon>Pseudomonadati</taxon>
        <taxon>Bacteroidota</taxon>
        <taxon>Sphingobacteriia</taxon>
        <taxon>Sphingobacteriales</taxon>
        <taxon>Sphingobacteriaceae</taxon>
        <taxon>Mucilaginibacter</taxon>
    </lineage>
</organism>
<comment type="catalytic activity">
    <reaction evidence="11">
        <text>(6S)-5-methyl-5,6,7,8-tetrahydrofolate + NAD(+) = (6R)-5,10-methylene-5,6,7,8-tetrahydrofolate + NADH + H(+)</text>
        <dbReference type="Rhea" id="RHEA:19821"/>
        <dbReference type="ChEBI" id="CHEBI:15378"/>
        <dbReference type="ChEBI" id="CHEBI:15636"/>
        <dbReference type="ChEBI" id="CHEBI:18608"/>
        <dbReference type="ChEBI" id="CHEBI:57540"/>
        <dbReference type="ChEBI" id="CHEBI:57945"/>
        <dbReference type="EC" id="1.5.1.54"/>
    </reaction>
    <physiologicalReaction direction="right-to-left" evidence="11">
        <dbReference type="Rhea" id="RHEA:19823"/>
    </physiologicalReaction>
</comment>
<keyword evidence="8" id="KW-0520">NAD</keyword>
<dbReference type="STRING" id="652787.SAMN05216490_4756"/>
<dbReference type="InterPro" id="IPR004620">
    <property type="entry name" value="MTHF_reductase_bac"/>
</dbReference>
<keyword evidence="14" id="KW-1185">Reference proteome</keyword>
<dbReference type="Pfam" id="PF02219">
    <property type="entry name" value="MTHFR"/>
    <property type="match status" value="1"/>
</dbReference>
<dbReference type="GO" id="GO:0009086">
    <property type="term" value="P:methionine biosynthetic process"/>
    <property type="evidence" value="ECO:0007669"/>
    <property type="project" value="UniProtKB-KW"/>
</dbReference>
<keyword evidence="6 12" id="KW-0274">FAD</keyword>
<evidence type="ECO:0000256" key="12">
    <source>
        <dbReference type="RuleBase" id="RU003862"/>
    </source>
</evidence>
<dbReference type="NCBIfam" id="TIGR00676">
    <property type="entry name" value="fadh2"/>
    <property type="match status" value="1"/>
</dbReference>
<keyword evidence="4" id="KW-0028">Amino-acid biosynthesis</keyword>
<evidence type="ECO:0000256" key="3">
    <source>
        <dbReference type="ARBA" id="ARBA00006743"/>
    </source>
</evidence>
<evidence type="ECO:0000256" key="6">
    <source>
        <dbReference type="ARBA" id="ARBA00022827"/>
    </source>
</evidence>
<evidence type="ECO:0000256" key="1">
    <source>
        <dbReference type="ARBA" id="ARBA00001974"/>
    </source>
</evidence>
<dbReference type="GO" id="GO:0106312">
    <property type="term" value="F:methylenetetrahydrofolate reductase (NADH) activity"/>
    <property type="evidence" value="ECO:0007669"/>
    <property type="project" value="UniProtKB-EC"/>
</dbReference>
<sequence>MKITDHITNANGKTLFSFELLPPVKGRSIQEIYDAIDPLMEFNPPFIDVTYHREDYIYKKHESGLLEKVSYRKRPGTVAICAAIINRYKVDAVPHLICGGFTKEETENALIDLQFLGIDNVLVLRGDARHADPSFVPTPGGHAYACELLEQVTNMNKGKYLYEDHDVVNADFCIGVAGYPEKHFESPNLKTDFRYLKQKVDNGANFIVTQMFYDNNKYKEFVKLCRENGINVPIIPGLKPITSSKQLINLPKIFHIDIPEDLADAVQACKSEKDVKDVGIEWMINQCKELIEFGAPVLHFYTMSNPGPTKRIAEAIF</sequence>
<dbReference type="UniPathway" id="UPA00193"/>
<dbReference type="PANTHER" id="PTHR45754">
    <property type="entry name" value="METHYLENETETRAHYDROFOLATE REDUCTASE"/>
    <property type="match status" value="1"/>
</dbReference>
<evidence type="ECO:0000256" key="10">
    <source>
        <dbReference type="ARBA" id="ARBA00034478"/>
    </source>
</evidence>
<reference evidence="13 14" key="1">
    <citation type="submission" date="2016-10" db="EMBL/GenBank/DDBJ databases">
        <authorList>
            <person name="de Groot N.N."/>
        </authorList>
    </citation>
    <scope>NUCLEOTIDE SEQUENCE [LARGE SCALE GENOMIC DNA]</scope>
    <source>
        <strain evidence="13 14">MP1X4</strain>
    </source>
</reference>
<dbReference type="InterPro" id="IPR029041">
    <property type="entry name" value="FAD-linked_oxidoreductase-like"/>
</dbReference>
<evidence type="ECO:0000256" key="7">
    <source>
        <dbReference type="ARBA" id="ARBA00023002"/>
    </source>
</evidence>
<evidence type="ECO:0000313" key="14">
    <source>
        <dbReference type="Proteomes" id="UP000199679"/>
    </source>
</evidence>
<comment type="pathway">
    <text evidence="2 12">One-carbon metabolism; tetrahydrofolate interconversion.</text>
</comment>
<dbReference type="InterPro" id="IPR003171">
    <property type="entry name" value="Mehydrof_redctse-like"/>
</dbReference>
<evidence type="ECO:0000256" key="4">
    <source>
        <dbReference type="ARBA" id="ARBA00022605"/>
    </source>
</evidence>
<accession>A0A1H2C9J0</accession>
<proteinExistence type="inferred from homology"/>
<evidence type="ECO:0000256" key="8">
    <source>
        <dbReference type="ARBA" id="ARBA00023027"/>
    </source>
</evidence>
<dbReference type="PANTHER" id="PTHR45754:SF3">
    <property type="entry name" value="METHYLENETETRAHYDROFOLATE REDUCTASE (NADPH)"/>
    <property type="match status" value="1"/>
</dbReference>
<evidence type="ECO:0000256" key="2">
    <source>
        <dbReference type="ARBA" id="ARBA00004777"/>
    </source>
</evidence>
<dbReference type="EC" id="1.5.1.54" evidence="12"/>
<evidence type="ECO:0000256" key="11">
    <source>
        <dbReference type="ARBA" id="ARBA00048628"/>
    </source>
</evidence>
<dbReference type="SUPFAM" id="SSF51730">
    <property type="entry name" value="FAD-linked oxidoreductase"/>
    <property type="match status" value="1"/>
</dbReference>
<dbReference type="CDD" id="cd00537">
    <property type="entry name" value="MTHFR"/>
    <property type="match status" value="1"/>
</dbReference>
<dbReference type="GO" id="GO:0035999">
    <property type="term" value="P:tetrahydrofolate interconversion"/>
    <property type="evidence" value="ECO:0007669"/>
    <property type="project" value="UniProtKB-UniPathway"/>
</dbReference>
<protein>
    <recommendedName>
        <fullName evidence="12">Methylenetetrahydrofolate reductase</fullName>
        <ecNumber evidence="12">1.5.1.54</ecNumber>
    </recommendedName>
</protein>
<evidence type="ECO:0000256" key="9">
    <source>
        <dbReference type="ARBA" id="ARBA00023167"/>
    </source>
</evidence>
<dbReference type="GO" id="GO:0071949">
    <property type="term" value="F:FAD binding"/>
    <property type="evidence" value="ECO:0007669"/>
    <property type="project" value="TreeGrafter"/>
</dbReference>